<protein>
    <recommendedName>
        <fullName evidence="3">Carbohydrate kinase PfkB domain-containing protein</fullName>
    </recommendedName>
</protein>
<sequence>MQQTYGGDSLNTAVYLAHTAHIEYVSALDNDAFSEVMLQRWRHGGGKTKNTEDYFAIERIFACGGTWMADKKMINEGRRGEIGRLAQEAADLVA</sequence>
<dbReference type="Gene3D" id="3.20.20.70">
    <property type="entry name" value="Aldolase class I"/>
    <property type="match status" value="1"/>
</dbReference>
<organism evidence="1 2">
    <name type="scientific">Photobacterium pectinilyticum</name>
    <dbReference type="NCBI Taxonomy" id="2906793"/>
    <lineage>
        <taxon>Bacteria</taxon>
        <taxon>Pseudomonadati</taxon>
        <taxon>Pseudomonadota</taxon>
        <taxon>Gammaproteobacteria</taxon>
        <taxon>Vibrionales</taxon>
        <taxon>Vibrionaceae</taxon>
        <taxon>Photobacterium</taxon>
    </lineage>
</organism>
<dbReference type="InterPro" id="IPR013785">
    <property type="entry name" value="Aldolase_TIM"/>
</dbReference>
<gene>
    <name evidence="1" type="ORF">NHN17_16785</name>
</gene>
<accession>A0ABT1N4N3</accession>
<reference evidence="1 2" key="1">
    <citation type="submission" date="2022-07" db="EMBL/GenBank/DDBJ databases">
        <title>Photobacterium pectinilyticum sp. nov., a marine bacterium isolated from surface seawater of Qingdao offshore.</title>
        <authorList>
            <person name="Wang X."/>
        </authorList>
    </citation>
    <scope>NUCLEOTIDE SEQUENCE [LARGE SCALE GENOMIC DNA]</scope>
    <source>
        <strain evidence="1 2">ZSDE20</strain>
    </source>
</reference>
<dbReference type="SUPFAM" id="SSF51569">
    <property type="entry name" value="Aldolase"/>
    <property type="match status" value="1"/>
</dbReference>
<evidence type="ECO:0008006" key="3">
    <source>
        <dbReference type="Google" id="ProtNLM"/>
    </source>
</evidence>
<keyword evidence="2" id="KW-1185">Reference proteome</keyword>
<dbReference type="SUPFAM" id="SSF53613">
    <property type="entry name" value="Ribokinase-like"/>
    <property type="match status" value="1"/>
</dbReference>
<dbReference type="RefSeq" id="WP_255043798.1">
    <property type="nucleotide sequence ID" value="NZ_JANEYT010000043.1"/>
</dbReference>
<proteinExistence type="predicted"/>
<evidence type="ECO:0000313" key="2">
    <source>
        <dbReference type="Proteomes" id="UP001524460"/>
    </source>
</evidence>
<dbReference type="EMBL" id="JANEYT010000043">
    <property type="protein sequence ID" value="MCQ1059706.1"/>
    <property type="molecule type" value="Genomic_DNA"/>
</dbReference>
<comment type="caution">
    <text evidence="1">The sequence shown here is derived from an EMBL/GenBank/DDBJ whole genome shotgun (WGS) entry which is preliminary data.</text>
</comment>
<name>A0ABT1N4N3_9GAMM</name>
<evidence type="ECO:0000313" key="1">
    <source>
        <dbReference type="EMBL" id="MCQ1059706.1"/>
    </source>
</evidence>
<dbReference type="InterPro" id="IPR029056">
    <property type="entry name" value="Ribokinase-like"/>
</dbReference>
<dbReference type="Proteomes" id="UP001524460">
    <property type="component" value="Unassembled WGS sequence"/>
</dbReference>